<evidence type="ECO:0000313" key="3">
    <source>
        <dbReference type="EMBL" id="PTE06880.1"/>
    </source>
</evidence>
<dbReference type="InterPro" id="IPR002347">
    <property type="entry name" value="SDR_fam"/>
</dbReference>
<evidence type="ECO:0000313" key="4">
    <source>
        <dbReference type="Proteomes" id="UP000240259"/>
    </source>
</evidence>
<dbReference type="Gene3D" id="3.40.50.720">
    <property type="entry name" value="NAD(P)-binding Rossmann-like Domain"/>
    <property type="match status" value="1"/>
</dbReference>
<reference evidence="3 4" key="1">
    <citation type="submission" date="2018-03" db="EMBL/GenBank/DDBJ databases">
        <title>Genome sequence of the symbiotic type strain Mesorhizobium helmanticense CSLC115NT isolated from Lotus corniculatus nodules.</title>
        <authorList>
            <person name="Sannazzaro A.I."/>
            <person name="Torres Tejerizo G.A."/>
            <person name="Dip D."/>
            <person name="Caballero M."/>
            <person name="Pistorio M."/>
            <person name="Estrella M.J."/>
        </authorList>
    </citation>
    <scope>NUCLEOTIDE SEQUENCE [LARGE SCALE GENOMIC DNA]</scope>
    <source>
        <strain evidence="3 4">CSLC115N</strain>
    </source>
</reference>
<dbReference type="PANTHER" id="PTHR43639:SF1">
    <property type="entry name" value="SHORT-CHAIN DEHYDROGENASE_REDUCTASE FAMILY PROTEIN"/>
    <property type="match status" value="1"/>
</dbReference>
<evidence type="ECO:0000256" key="2">
    <source>
        <dbReference type="ARBA" id="ARBA00023002"/>
    </source>
</evidence>
<comment type="caution">
    <text evidence="3">The sequence shown here is derived from an EMBL/GenBank/DDBJ whole genome shotgun (WGS) entry which is preliminary data.</text>
</comment>
<dbReference type="CDD" id="cd05233">
    <property type="entry name" value="SDR_c"/>
    <property type="match status" value="1"/>
</dbReference>
<dbReference type="PANTHER" id="PTHR43639">
    <property type="entry name" value="OXIDOREDUCTASE, SHORT-CHAIN DEHYDROGENASE/REDUCTASE FAMILY (AFU_ORTHOLOGUE AFUA_5G02870)"/>
    <property type="match status" value="1"/>
</dbReference>
<dbReference type="Pfam" id="PF13561">
    <property type="entry name" value="adh_short_C2"/>
    <property type="match status" value="1"/>
</dbReference>
<dbReference type="EMBL" id="PZJX01000057">
    <property type="protein sequence ID" value="PTE06880.1"/>
    <property type="molecule type" value="Genomic_DNA"/>
</dbReference>
<dbReference type="RefSeq" id="WP_107652594.1">
    <property type="nucleotide sequence ID" value="NZ_PZJX01000057.1"/>
</dbReference>
<sequence length="255" mass="27248">MMPSARFVDLEGASVLITGGGSGIGAALTEGFARQGAKVAFIDIAERPSLALADRIEKELGRRPLYLKADLRDIEALRASVAMAVEAHGDVTVLVNNAALDDRHAVEDVTVEFWDNNQAINLRPHFFTAQAVVPGMKRAGGGSIINFTSTSFLMNFPDMPAYTAAKAGIVGLTKGLAGNLGADRIRVNAVAPGWVITERQRELWVTEERIAAHVAKQCIKDVMQADDLVGTVLFLASDASRMLTAQTLIVDGGYL</sequence>
<keyword evidence="2" id="KW-0560">Oxidoreductase</keyword>
<dbReference type="OrthoDB" id="9789398at2"/>
<dbReference type="FunFam" id="3.40.50.720:FF:000084">
    <property type="entry name" value="Short-chain dehydrogenase reductase"/>
    <property type="match status" value="1"/>
</dbReference>
<dbReference type="InterPro" id="IPR036291">
    <property type="entry name" value="NAD(P)-bd_dom_sf"/>
</dbReference>
<dbReference type="Proteomes" id="UP000240259">
    <property type="component" value="Unassembled WGS sequence"/>
</dbReference>
<dbReference type="GO" id="GO:0016491">
    <property type="term" value="F:oxidoreductase activity"/>
    <property type="evidence" value="ECO:0007669"/>
    <property type="project" value="UniProtKB-KW"/>
</dbReference>
<accession>A0A2T4IMQ4</accession>
<dbReference type="PRINTS" id="PR00080">
    <property type="entry name" value="SDRFAMILY"/>
</dbReference>
<dbReference type="SUPFAM" id="SSF51735">
    <property type="entry name" value="NAD(P)-binding Rossmann-fold domains"/>
    <property type="match status" value="1"/>
</dbReference>
<dbReference type="InterPro" id="IPR020904">
    <property type="entry name" value="Sc_DH/Rdtase_CS"/>
</dbReference>
<name>A0A2T4IMQ4_9HYPH</name>
<keyword evidence="4" id="KW-1185">Reference proteome</keyword>
<proteinExistence type="inferred from homology"/>
<organism evidence="3 4">
    <name type="scientific">Mesorhizobium helmanticense</name>
    <dbReference type="NCBI Taxonomy" id="1776423"/>
    <lineage>
        <taxon>Bacteria</taxon>
        <taxon>Pseudomonadati</taxon>
        <taxon>Pseudomonadota</taxon>
        <taxon>Alphaproteobacteria</taxon>
        <taxon>Hyphomicrobiales</taxon>
        <taxon>Phyllobacteriaceae</taxon>
        <taxon>Mesorhizobium</taxon>
    </lineage>
</organism>
<comment type="similarity">
    <text evidence="1">Belongs to the short-chain dehydrogenases/reductases (SDR) family.</text>
</comment>
<protein>
    <submittedName>
        <fullName evidence="3">3-oxoacyl-ACP reductase</fullName>
    </submittedName>
</protein>
<dbReference type="PROSITE" id="PS00061">
    <property type="entry name" value="ADH_SHORT"/>
    <property type="match status" value="1"/>
</dbReference>
<dbReference type="AlphaFoldDB" id="A0A2T4IMQ4"/>
<evidence type="ECO:0000256" key="1">
    <source>
        <dbReference type="ARBA" id="ARBA00006484"/>
    </source>
</evidence>
<dbReference type="PRINTS" id="PR00081">
    <property type="entry name" value="GDHRDH"/>
</dbReference>
<gene>
    <name evidence="3" type="ORF">C9427_29760</name>
</gene>